<dbReference type="Proteomes" id="UP000326759">
    <property type="component" value="Unassembled WGS sequence"/>
</dbReference>
<dbReference type="GO" id="GO:0016301">
    <property type="term" value="F:kinase activity"/>
    <property type="evidence" value="ECO:0007669"/>
    <property type="project" value="UniProtKB-KW"/>
</dbReference>
<feature type="compositionally biased region" description="Polar residues" evidence="1">
    <location>
        <begin position="639"/>
        <end position="659"/>
    </location>
</feature>
<dbReference type="EMBL" id="SEYY01000659">
    <property type="protein sequence ID" value="KAB7506788.1"/>
    <property type="molecule type" value="Genomic_DNA"/>
</dbReference>
<feature type="region of interest" description="Disordered" evidence="1">
    <location>
        <begin position="214"/>
        <end position="254"/>
    </location>
</feature>
<feature type="compositionally biased region" description="Low complexity" evidence="1">
    <location>
        <begin position="685"/>
        <end position="703"/>
    </location>
</feature>
<feature type="domain" description="Protein kinase SIK1/2/3 UBA" evidence="2">
    <location>
        <begin position="51"/>
        <end position="89"/>
    </location>
</feature>
<feature type="compositionally biased region" description="Polar residues" evidence="1">
    <location>
        <begin position="214"/>
        <end position="248"/>
    </location>
</feature>
<dbReference type="AlphaFoldDB" id="A0A5N5TKV5"/>
<name>A0A5N5TKV5_9CRUS</name>
<evidence type="ECO:0000313" key="3">
    <source>
        <dbReference type="EMBL" id="KAB7506788.1"/>
    </source>
</evidence>
<sequence length="806" mass="90798">MQHSTSVEVDMYRIIDYKKVKRHRWTQTEHPIDPLASETFTRGERNKEPNEQVLRIMQELGIDTQRTRESVINDAYDNYSAIYLLLLERLKQHRSSIQSERQAWLEQHRRRPSSIAESALRRTANRSCKSTYIPVHSQSLFSHLPPPFNFEANPMPSTIDSDGGSSLSYVSPPFRESEGVILTTTMAGKSYREGDSGGSTSIDEGVELDVCDSDSSSIAGQQRPITGGLQNLKSSSQQSETFTDSPLGSVTSNESTFESFESQLEPDICESLSSVPQASFSTCRRASDGLMTQGLIAFRQRLIETEKAKGVTELHSVQKEHQALTSHYQWVPTTEEASKQQEQHTQYCHEWRHSYAGSDDLSRPVLTKQRISLPDKLCGTVPKSHYTKENVNIKEGEVTPVYQRQNFPVPGTEMSRRQMVRQPSYKMAQQQPVLPPLPVDLSTSHLIGEISCPPIAEDGGDNVELGAVNVLSTASVNWTDSSLITESNLKPNLQLTPVAAVSSTCQSNFNTLQNLPSSFAACQISDKSQISVTSQVEEPVLQIQDNQLFKIHPRQSQHSFQILAPYQQETFQQTNQPFESQQHQSYSEEPIDSQNILTSLQYDETYLQQFQPSDKIKKSETFLLEKEIPKPDKDKYLLSTHNQGNDHPSSKKSQSTGDINESQFEIRQINFETLSQPHSQQEQNSEQTDQLQQTSQQATSQSSHEYQNQVLQDGRIQQFHVPQNNLLQEPTETHQQLHRVQSGNTSDSFDTSHWFGLQAWHGSPWLQTSSAGTSLWHSMGMGTGSAIVHQPVCESPILELPENMES</sequence>
<reference evidence="3 4" key="1">
    <citation type="journal article" date="2019" name="PLoS Biol.">
        <title>Sex chromosomes control vertical transmission of feminizing Wolbachia symbionts in an isopod.</title>
        <authorList>
            <person name="Becking T."/>
            <person name="Chebbi M.A."/>
            <person name="Giraud I."/>
            <person name="Moumen B."/>
            <person name="Laverre T."/>
            <person name="Caubet Y."/>
            <person name="Peccoud J."/>
            <person name="Gilbert C."/>
            <person name="Cordaux R."/>
        </authorList>
    </citation>
    <scope>NUCLEOTIDE SEQUENCE [LARGE SCALE GENOMIC DNA]</scope>
    <source>
        <strain evidence="3">ANa2</strain>
        <tissue evidence="3">Whole body excluding digestive tract and cuticle</tissue>
    </source>
</reference>
<organism evidence="3 4">
    <name type="scientific">Armadillidium nasatum</name>
    <dbReference type="NCBI Taxonomy" id="96803"/>
    <lineage>
        <taxon>Eukaryota</taxon>
        <taxon>Metazoa</taxon>
        <taxon>Ecdysozoa</taxon>
        <taxon>Arthropoda</taxon>
        <taxon>Crustacea</taxon>
        <taxon>Multicrustacea</taxon>
        <taxon>Malacostraca</taxon>
        <taxon>Eumalacostraca</taxon>
        <taxon>Peracarida</taxon>
        <taxon>Isopoda</taxon>
        <taxon>Oniscidea</taxon>
        <taxon>Crinocheta</taxon>
        <taxon>Armadillidiidae</taxon>
        <taxon>Armadillidium</taxon>
    </lineage>
</organism>
<evidence type="ECO:0000259" key="2">
    <source>
        <dbReference type="Pfam" id="PF23312"/>
    </source>
</evidence>
<evidence type="ECO:0000256" key="1">
    <source>
        <dbReference type="SAM" id="MobiDB-lite"/>
    </source>
</evidence>
<keyword evidence="3" id="KW-0808">Transferase</keyword>
<dbReference type="InterPro" id="IPR057380">
    <property type="entry name" value="UBA_SIK1/2/3"/>
</dbReference>
<dbReference type="Gene3D" id="1.10.8.10">
    <property type="entry name" value="DNA helicase RuvA subunit, C-terminal domain"/>
    <property type="match status" value="1"/>
</dbReference>
<dbReference type="CDD" id="cd14338">
    <property type="entry name" value="UBA_SIK"/>
    <property type="match status" value="1"/>
</dbReference>
<feature type="region of interest" description="Disordered" evidence="1">
    <location>
        <begin position="676"/>
        <end position="707"/>
    </location>
</feature>
<comment type="caution">
    <text evidence="3">The sequence shown here is derived from an EMBL/GenBank/DDBJ whole genome shotgun (WGS) entry which is preliminary data.</text>
</comment>
<proteinExistence type="predicted"/>
<accession>A0A5N5TKV5</accession>
<dbReference type="Pfam" id="PF23312">
    <property type="entry name" value="UBA_SIK3"/>
    <property type="match status" value="1"/>
</dbReference>
<protein>
    <submittedName>
        <fullName evidence="3">Serine/threonine-protein kinase SIK2</fullName>
    </submittedName>
</protein>
<keyword evidence="4" id="KW-1185">Reference proteome</keyword>
<keyword evidence="3" id="KW-0418">Kinase</keyword>
<feature type="region of interest" description="Disordered" evidence="1">
    <location>
        <begin position="633"/>
        <end position="659"/>
    </location>
</feature>
<dbReference type="OrthoDB" id="193931at2759"/>
<gene>
    <name evidence="3" type="primary">SIK2</name>
    <name evidence="3" type="ORF">Anas_01266</name>
</gene>
<evidence type="ECO:0000313" key="4">
    <source>
        <dbReference type="Proteomes" id="UP000326759"/>
    </source>
</evidence>